<evidence type="ECO:0000256" key="1">
    <source>
        <dbReference type="SAM" id="MobiDB-lite"/>
    </source>
</evidence>
<name>A0A517XUG5_9BACT</name>
<proteinExistence type="predicted"/>
<evidence type="ECO:0000313" key="2">
    <source>
        <dbReference type="EMBL" id="QDU21135.1"/>
    </source>
</evidence>
<dbReference type="EMBL" id="CP036273">
    <property type="protein sequence ID" value="QDU21135.1"/>
    <property type="molecule type" value="Genomic_DNA"/>
</dbReference>
<dbReference type="Proteomes" id="UP000319576">
    <property type="component" value="Chromosome"/>
</dbReference>
<evidence type="ECO:0008006" key="4">
    <source>
        <dbReference type="Google" id="ProtNLM"/>
    </source>
</evidence>
<dbReference type="GO" id="GO:0016989">
    <property type="term" value="F:sigma factor antagonist activity"/>
    <property type="evidence" value="ECO:0007669"/>
    <property type="project" value="TreeGrafter"/>
</dbReference>
<sequence>MTPDDALPLLTAAVDGELTPAEAEAVRALLADSSSAWHTFRNLRADRQRLQQLTPVAPPADLHARIMARLPAHPPTPVEVARPVSPSRKMSLVPVGLAASVLVAMAGASFTFFVNRPNGGPSTHGALLAKANPKRDGEWAKLLPRDAAPPSSSPAPIEPIPEPVAAVEAQVSPELAPEPRAVVRDVLTFPPVPAVGKLDLARVRVPFLATVAEFDREDVQQQFVSELRQDLAFRIDLFARDPARGVELFQAAAKGTGLNLLVDRTTAERVQRKQAAAYLVYTDSLTATDLRDLLVRLATADAKAPSKTFEAVHTTAAVPADGRDLRELLGTDPGLWKRPMTTAEPKSVSSDTVNQLTRNLTDPKGKGGDRLAVLTTYAPREVRTVPGRSAEVRQFFERRGDRRPTAVPVLVVVRQANG</sequence>
<dbReference type="KEGG" id="uli:ETAA1_31000"/>
<feature type="region of interest" description="Disordered" evidence="1">
    <location>
        <begin position="340"/>
        <end position="368"/>
    </location>
</feature>
<accession>A0A517XUG5</accession>
<protein>
    <recommendedName>
        <fullName evidence="4">Zinc-finger domain-containing protein</fullName>
    </recommendedName>
</protein>
<keyword evidence="3" id="KW-1185">Reference proteome</keyword>
<dbReference type="PANTHER" id="PTHR37461">
    <property type="entry name" value="ANTI-SIGMA-K FACTOR RSKA"/>
    <property type="match status" value="1"/>
</dbReference>
<dbReference type="RefSeq" id="WP_145239854.1">
    <property type="nucleotide sequence ID" value="NZ_CP036273.1"/>
</dbReference>
<dbReference type="GO" id="GO:0006417">
    <property type="term" value="P:regulation of translation"/>
    <property type="evidence" value="ECO:0007669"/>
    <property type="project" value="TreeGrafter"/>
</dbReference>
<gene>
    <name evidence="2" type="ORF">ETAA1_31000</name>
</gene>
<dbReference type="PANTHER" id="PTHR37461:SF1">
    <property type="entry name" value="ANTI-SIGMA-K FACTOR RSKA"/>
    <property type="match status" value="1"/>
</dbReference>
<reference evidence="2 3" key="1">
    <citation type="submission" date="2019-02" db="EMBL/GenBank/DDBJ databases">
        <title>Deep-cultivation of Planctomycetes and their phenomic and genomic characterization uncovers novel biology.</title>
        <authorList>
            <person name="Wiegand S."/>
            <person name="Jogler M."/>
            <person name="Boedeker C."/>
            <person name="Pinto D."/>
            <person name="Vollmers J."/>
            <person name="Rivas-Marin E."/>
            <person name="Kohn T."/>
            <person name="Peeters S.H."/>
            <person name="Heuer A."/>
            <person name="Rast P."/>
            <person name="Oberbeckmann S."/>
            <person name="Bunk B."/>
            <person name="Jeske O."/>
            <person name="Meyerdierks A."/>
            <person name="Storesund J.E."/>
            <person name="Kallscheuer N."/>
            <person name="Luecker S."/>
            <person name="Lage O.M."/>
            <person name="Pohl T."/>
            <person name="Merkel B.J."/>
            <person name="Hornburger P."/>
            <person name="Mueller R.-W."/>
            <person name="Bruemmer F."/>
            <person name="Labrenz M."/>
            <person name="Spormann A.M."/>
            <person name="Op den Camp H."/>
            <person name="Overmann J."/>
            <person name="Amann R."/>
            <person name="Jetten M.S.M."/>
            <person name="Mascher T."/>
            <person name="Medema M.H."/>
            <person name="Devos D.P."/>
            <person name="Kaster A.-K."/>
            <person name="Ovreas L."/>
            <person name="Rohde M."/>
            <person name="Galperin M.Y."/>
            <person name="Jogler C."/>
        </authorList>
    </citation>
    <scope>NUCLEOTIDE SEQUENCE [LARGE SCALE GENOMIC DNA]</scope>
    <source>
        <strain evidence="2 3">ETA_A1</strain>
    </source>
</reference>
<dbReference type="OrthoDB" id="272595at2"/>
<dbReference type="InterPro" id="IPR051474">
    <property type="entry name" value="Anti-sigma-K/W_factor"/>
</dbReference>
<organism evidence="2 3">
    <name type="scientific">Urbifossiella limnaea</name>
    <dbReference type="NCBI Taxonomy" id="2528023"/>
    <lineage>
        <taxon>Bacteria</taxon>
        <taxon>Pseudomonadati</taxon>
        <taxon>Planctomycetota</taxon>
        <taxon>Planctomycetia</taxon>
        <taxon>Gemmatales</taxon>
        <taxon>Gemmataceae</taxon>
        <taxon>Urbifossiella</taxon>
    </lineage>
</organism>
<dbReference type="AlphaFoldDB" id="A0A517XUG5"/>
<evidence type="ECO:0000313" key="3">
    <source>
        <dbReference type="Proteomes" id="UP000319576"/>
    </source>
</evidence>
<feature type="compositionally biased region" description="Polar residues" evidence="1">
    <location>
        <begin position="347"/>
        <end position="360"/>
    </location>
</feature>